<name>A0A1M5VL85_9FIRM</name>
<dbReference type="GO" id="GO:0006355">
    <property type="term" value="P:regulation of DNA-templated transcription"/>
    <property type="evidence" value="ECO:0007669"/>
    <property type="project" value="InterPro"/>
</dbReference>
<evidence type="ECO:0000313" key="2">
    <source>
        <dbReference type="Proteomes" id="UP000184389"/>
    </source>
</evidence>
<proteinExistence type="predicted"/>
<gene>
    <name evidence="1" type="ORF">SAMN02745180_00937</name>
</gene>
<dbReference type="RefSeq" id="WP_072743573.1">
    <property type="nucleotide sequence ID" value="NZ_FQXR01000004.1"/>
</dbReference>
<organism evidence="1 2">
    <name type="scientific">Sporanaerobacter acetigenes DSM 13106</name>
    <dbReference type="NCBI Taxonomy" id="1123281"/>
    <lineage>
        <taxon>Bacteria</taxon>
        <taxon>Bacillati</taxon>
        <taxon>Bacillota</taxon>
        <taxon>Tissierellia</taxon>
        <taxon>Tissierellales</taxon>
        <taxon>Sporanaerobacteraceae</taxon>
        <taxon>Sporanaerobacter</taxon>
    </lineage>
</organism>
<keyword evidence="2" id="KW-1185">Reference proteome</keyword>
<dbReference type="Pfam" id="PF06257">
    <property type="entry name" value="VEG"/>
    <property type="match status" value="1"/>
</dbReference>
<dbReference type="PANTHER" id="PTHR40026">
    <property type="entry name" value="PROTEIN VEG"/>
    <property type="match status" value="1"/>
</dbReference>
<protein>
    <submittedName>
        <fullName evidence="1">Uncharacterized protein Veg</fullName>
    </submittedName>
</protein>
<dbReference type="PANTHER" id="PTHR40026:SF1">
    <property type="entry name" value="PROTEIN VEG"/>
    <property type="match status" value="1"/>
</dbReference>
<dbReference type="OrthoDB" id="5469at2"/>
<sequence length="89" mass="10088">MLEKNSLTKIKKDVEDSVGKKVILKANKGRKKTTVREGILESAYPSIFVVKISNQYDSVRRVSYTYSDILTETVEVTICDGEERKISIC</sequence>
<dbReference type="Gene3D" id="2.30.30.100">
    <property type="match status" value="1"/>
</dbReference>
<dbReference type="STRING" id="1123281.SAMN02745180_00937"/>
<reference evidence="1 2" key="1">
    <citation type="submission" date="2016-11" db="EMBL/GenBank/DDBJ databases">
        <authorList>
            <person name="Jaros S."/>
            <person name="Januszkiewicz K."/>
            <person name="Wedrychowicz H."/>
        </authorList>
    </citation>
    <scope>NUCLEOTIDE SEQUENCE [LARGE SCALE GENOMIC DNA]</scope>
    <source>
        <strain evidence="1 2">DSM 13106</strain>
    </source>
</reference>
<evidence type="ECO:0000313" key="1">
    <source>
        <dbReference type="EMBL" id="SHH75673.1"/>
    </source>
</evidence>
<dbReference type="EMBL" id="FQXR01000004">
    <property type="protein sequence ID" value="SHH75673.1"/>
    <property type="molecule type" value="Genomic_DNA"/>
</dbReference>
<dbReference type="PIRSF" id="PIRSF037257">
    <property type="entry name" value="DUF1021"/>
    <property type="match status" value="1"/>
</dbReference>
<accession>A0A1M5VL85</accession>
<dbReference type="Proteomes" id="UP000184389">
    <property type="component" value="Unassembled WGS sequence"/>
</dbReference>
<dbReference type="InterPro" id="IPR009366">
    <property type="entry name" value="Protein_Veg"/>
</dbReference>
<dbReference type="AlphaFoldDB" id="A0A1M5VL85"/>